<feature type="region of interest" description="Disordered" evidence="13">
    <location>
        <begin position="84"/>
        <end position="103"/>
    </location>
</feature>
<gene>
    <name evidence="17" type="primary">atm1</name>
    <name evidence="17" type="ORF">PEBR_18380</name>
</gene>
<dbReference type="Proteomes" id="UP000190744">
    <property type="component" value="Unassembled WGS sequence"/>
</dbReference>
<dbReference type="FunFam" id="3.40.50.300:FF:000186">
    <property type="entry name" value="ATP-binding cassette sub-family B member 7, mitochondrial"/>
    <property type="match status" value="1"/>
</dbReference>
<evidence type="ECO:0000256" key="10">
    <source>
        <dbReference type="ARBA" id="ARBA00024363"/>
    </source>
</evidence>
<feature type="domain" description="ABC transporter" evidence="15">
    <location>
        <begin position="460"/>
        <end position="696"/>
    </location>
</feature>
<dbReference type="CDD" id="cd03253">
    <property type="entry name" value="ABCC_ATM1_transporter"/>
    <property type="match status" value="1"/>
</dbReference>
<dbReference type="Gene3D" id="1.20.1560.10">
    <property type="entry name" value="ABC transporter type 1, transmembrane domain"/>
    <property type="match status" value="1"/>
</dbReference>
<dbReference type="InterPro" id="IPR039421">
    <property type="entry name" value="Type_1_exporter"/>
</dbReference>
<dbReference type="InterPro" id="IPR003593">
    <property type="entry name" value="AAA+_ATPase"/>
</dbReference>
<keyword evidence="8 14" id="KW-1133">Transmembrane helix</keyword>
<dbReference type="FunFam" id="1.20.1560.10:FF:000004">
    <property type="entry name" value="ATP-binding cassette sub-family B member 7"/>
    <property type="match status" value="1"/>
</dbReference>
<dbReference type="PROSITE" id="PS50893">
    <property type="entry name" value="ABC_TRANSPORTER_2"/>
    <property type="match status" value="1"/>
</dbReference>
<dbReference type="PANTHER" id="PTHR24221:SF402">
    <property type="entry name" value="IRON-SULFUR CLUSTERS TRANSPORTER ABCB7, MITOCHONDRIAL"/>
    <property type="match status" value="1"/>
</dbReference>
<dbReference type="Pfam" id="PF00005">
    <property type="entry name" value="ABC_tran"/>
    <property type="match status" value="1"/>
</dbReference>
<dbReference type="GO" id="GO:0005743">
    <property type="term" value="C:mitochondrial inner membrane"/>
    <property type="evidence" value="ECO:0007669"/>
    <property type="project" value="UniProtKB-SubCell"/>
</dbReference>
<evidence type="ECO:0000256" key="12">
    <source>
        <dbReference type="ARBA" id="ARBA00040792"/>
    </source>
</evidence>
<evidence type="ECO:0000256" key="11">
    <source>
        <dbReference type="ARBA" id="ARBA00039906"/>
    </source>
</evidence>
<dbReference type="Pfam" id="PF00664">
    <property type="entry name" value="ABC_membrane"/>
    <property type="match status" value="1"/>
</dbReference>
<evidence type="ECO:0000256" key="2">
    <source>
        <dbReference type="ARBA" id="ARBA00011738"/>
    </source>
</evidence>
<evidence type="ECO:0000259" key="15">
    <source>
        <dbReference type="PROSITE" id="PS50893"/>
    </source>
</evidence>
<keyword evidence="4 14" id="KW-0812">Transmembrane</keyword>
<evidence type="ECO:0000256" key="13">
    <source>
        <dbReference type="SAM" id="MobiDB-lite"/>
    </source>
</evidence>
<dbReference type="PROSITE" id="PS00211">
    <property type="entry name" value="ABC_TRANSPORTER_1"/>
    <property type="match status" value="1"/>
</dbReference>
<comment type="similarity">
    <text evidence="10">Belongs to the ABC transporter superfamily. ABCB family. Heavy Metal importer (TC 3.A.1.210) subfamily.</text>
</comment>
<dbReference type="Gene3D" id="3.40.50.300">
    <property type="entry name" value="P-loop containing nucleotide triphosphate hydrolases"/>
    <property type="match status" value="1"/>
</dbReference>
<feature type="region of interest" description="Disordered" evidence="13">
    <location>
        <begin position="44"/>
        <end position="69"/>
    </location>
</feature>
<evidence type="ECO:0000256" key="1">
    <source>
        <dbReference type="ARBA" id="ARBA00004448"/>
    </source>
</evidence>
<evidence type="ECO:0000256" key="8">
    <source>
        <dbReference type="ARBA" id="ARBA00022989"/>
    </source>
</evidence>
<accession>A0A1S9RPC5</accession>
<protein>
    <recommendedName>
        <fullName evidence="11">Iron-sulfur clusters transporter ATM1, mitochondrial</fullName>
    </recommendedName>
    <alternativeName>
        <fullName evidence="12">Iron-sulfur clusters transporter atm1, mitochondrial</fullName>
    </alternativeName>
</protein>
<dbReference type="SMART" id="SM00382">
    <property type="entry name" value="AAA"/>
    <property type="match status" value="1"/>
</dbReference>
<dbReference type="PANTHER" id="PTHR24221">
    <property type="entry name" value="ATP-BINDING CASSETTE SUB-FAMILY B"/>
    <property type="match status" value="1"/>
</dbReference>
<evidence type="ECO:0000256" key="6">
    <source>
        <dbReference type="ARBA" id="ARBA00022840"/>
    </source>
</evidence>
<name>A0A1S9RPC5_PENBI</name>
<dbReference type="GO" id="GO:0005524">
    <property type="term" value="F:ATP binding"/>
    <property type="evidence" value="ECO:0007669"/>
    <property type="project" value="UniProtKB-KW"/>
</dbReference>
<proteinExistence type="inferred from homology"/>
<organism evidence="17 18">
    <name type="scientific">Penicillium brasilianum</name>
    <dbReference type="NCBI Taxonomy" id="104259"/>
    <lineage>
        <taxon>Eukaryota</taxon>
        <taxon>Fungi</taxon>
        <taxon>Dikarya</taxon>
        <taxon>Ascomycota</taxon>
        <taxon>Pezizomycotina</taxon>
        <taxon>Eurotiomycetes</taxon>
        <taxon>Eurotiomycetidae</taxon>
        <taxon>Eurotiales</taxon>
        <taxon>Aspergillaceae</taxon>
        <taxon>Penicillium</taxon>
    </lineage>
</organism>
<dbReference type="CDD" id="cd18582">
    <property type="entry name" value="ABC_6TM_ATM1_ABCB7"/>
    <property type="match status" value="1"/>
</dbReference>
<dbReference type="AlphaFoldDB" id="A0A1S9RPC5"/>
<keyword evidence="6" id="KW-0067">ATP-binding</keyword>
<dbReference type="InterPro" id="IPR017871">
    <property type="entry name" value="ABC_transporter-like_CS"/>
</dbReference>
<dbReference type="InterPro" id="IPR003439">
    <property type="entry name" value="ABC_transporter-like_ATP-bd"/>
</dbReference>
<dbReference type="GO" id="GO:0140466">
    <property type="term" value="P:iron-sulfur cluster export from the mitochondrion"/>
    <property type="evidence" value="ECO:0007669"/>
    <property type="project" value="UniProtKB-ARBA"/>
</dbReference>
<dbReference type="InterPro" id="IPR011527">
    <property type="entry name" value="ABC1_TM_dom"/>
</dbReference>
<evidence type="ECO:0000259" key="16">
    <source>
        <dbReference type="PROSITE" id="PS50929"/>
    </source>
</evidence>
<evidence type="ECO:0000256" key="5">
    <source>
        <dbReference type="ARBA" id="ARBA00022741"/>
    </source>
</evidence>
<evidence type="ECO:0000256" key="9">
    <source>
        <dbReference type="ARBA" id="ARBA00023136"/>
    </source>
</evidence>
<dbReference type="SUPFAM" id="SSF90123">
    <property type="entry name" value="ABC transporter transmembrane region"/>
    <property type="match status" value="1"/>
</dbReference>
<reference evidence="18" key="1">
    <citation type="submission" date="2015-09" db="EMBL/GenBank/DDBJ databases">
        <authorList>
            <person name="Fill T.P."/>
            <person name="Baretta J.F."/>
            <person name="de Almeida L.G."/>
            <person name="Rocha M."/>
            <person name="de Souza D.H."/>
            <person name="Malavazi I."/>
            <person name="Cerdeira L.T."/>
            <person name="Hong H."/>
            <person name="Samborskyy M."/>
            <person name="de Vasconcelos A.T."/>
            <person name="Leadlay P."/>
            <person name="Rodrigues-Filho E."/>
        </authorList>
    </citation>
    <scope>NUCLEOTIDE SEQUENCE [LARGE SCALE GENOMIC DNA]</scope>
    <source>
        <strain evidence="18">LaBioMMi 136</strain>
    </source>
</reference>
<dbReference type="SUPFAM" id="SSF52540">
    <property type="entry name" value="P-loop containing nucleoside triphosphate hydrolases"/>
    <property type="match status" value="1"/>
</dbReference>
<dbReference type="InterPro" id="IPR036640">
    <property type="entry name" value="ABC1_TM_sf"/>
</dbReference>
<evidence type="ECO:0000313" key="17">
    <source>
        <dbReference type="EMBL" id="OOQ87140.1"/>
    </source>
</evidence>
<evidence type="ECO:0000256" key="4">
    <source>
        <dbReference type="ARBA" id="ARBA00022692"/>
    </source>
</evidence>
<keyword evidence="5" id="KW-0547">Nucleotide-binding</keyword>
<dbReference type="InterPro" id="IPR027417">
    <property type="entry name" value="P-loop_NTPase"/>
</dbReference>
<dbReference type="PROSITE" id="PS50929">
    <property type="entry name" value="ABC_TM1F"/>
    <property type="match status" value="1"/>
</dbReference>
<keyword evidence="7" id="KW-1278">Translocase</keyword>
<feature type="domain" description="ABC transmembrane type-1" evidence="16">
    <location>
        <begin position="138"/>
        <end position="425"/>
    </location>
</feature>
<keyword evidence="9 14" id="KW-0472">Membrane</keyword>
<comment type="subcellular location">
    <subcellularLocation>
        <location evidence="1">Mitochondrion inner membrane</location>
        <topology evidence="1">Multi-pass membrane protein</topology>
    </subcellularLocation>
</comment>
<dbReference type="GO" id="GO:0006879">
    <property type="term" value="P:intracellular iron ion homeostasis"/>
    <property type="evidence" value="ECO:0007669"/>
    <property type="project" value="TreeGrafter"/>
</dbReference>
<evidence type="ECO:0000256" key="3">
    <source>
        <dbReference type="ARBA" id="ARBA00022448"/>
    </source>
</evidence>
<keyword evidence="3" id="KW-0813">Transport</keyword>
<comment type="caution">
    <text evidence="17">The sequence shown here is derived from an EMBL/GenBank/DDBJ whole genome shotgun (WGS) entry which is preliminary data.</text>
</comment>
<sequence>MLLRAARFPCWRTARYIHPSFAGRARWTSPNGIQQHKIQLRVFTSGSPWQNQSTDGKDPTSARDNTTPTGTAAELANAAIVQKAGASEAKNTPKKDMLSESAIASKEQRKADWAIMREMAKYLWPKDDWGTKLRVGTALSLLIGAKILNVEVPFYFKNIVDSMNVDFATLGGTAYTVAGSMIIAYGATRVGATLFQELRNAVFASVAQKAIRKVARNVFDHLLRLDLNFHLSRQTGGLTRAIDRGTKGISFLLTSMVFHVVPTALEISLVCGILTYQYGFQFAAITATTMVAYTAFTITTTAWRTKFRRQANAADNRGATVAVDSLINYEAVKYFNNEKFEVARYDKALKNYEDASIKVTTSLALLNSGQNMIFSTALAAMMYLAADGVATGTLTVGDLVMVNQLVFQLSVPLNFLGSVYRELRQSLLDMETLFNLQKVNVTIQEKPNAKPLELKRGGEIRFENVTFGYHPDRPILKNATFTIPAGSKFAIVGPSGCGKSTILRLLFRFYDTQSGRILIDGQDVRDVSLDSLRRAIGVVPQDTPLFNDTIAHNIRYGRIDATDEEVRQAAERARISQLIERLPEGYETAVGERGMMISGGEKQRLAISRLLLKDPQLLFFDEATSALDTYTEQALLQNINSILKEKSRTSVFVAHRLRTIYDSDQILVLKDGEVVEMGSHRELLDLEGVYAELWNAQERSLAEEGETPSEEKKLE</sequence>
<feature type="transmembrane region" description="Helical" evidence="14">
    <location>
        <begin position="282"/>
        <end position="303"/>
    </location>
</feature>
<evidence type="ECO:0000256" key="7">
    <source>
        <dbReference type="ARBA" id="ARBA00022967"/>
    </source>
</evidence>
<dbReference type="GO" id="GO:0016887">
    <property type="term" value="F:ATP hydrolysis activity"/>
    <property type="evidence" value="ECO:0007669"/>
    <property type="project" value="InterPro"/>
</dbReference>
<comment type="subunit">
    <text evidence="2">Homodimer.</text>
</comment>
<evidence type="ECO:0000256" key="14">
    <source>
        <dbReference type="SAM" id="Phobius"/>
    </source>
</evidence>
<feature type="transmembrane region" description="Helical" evidence="14">
    <location>
        <begin position="249"/>
        <end position="276"/>
    </location>
</feature>
<evidence type="ECO:0000313" key="18">
    <source>
        <dbReference type="Proteomes" id="UP000190744"/>
    </source>
</evidence>
<dbReference type="EMBL" id="LJBN01000128">
    <property type="protein sequence ID" value="OOQ87140.1"/>
    <property type="molecule type" value="Genomic_DNA"/>
</dbReference>
<feature type="compositionally biased region" description="Polar residues" evidence="13">
    <location>
        <begin position="44"/>
        <end position="54"/>
    </location>
</feature>
<dbReference type="GO" id="GO:0140359">
    <property type="term" value="F:ABC-type transporter activity"/>
    <property type="evidence" value="ECO:0007669"/>
    <property type="project" value="InterPro"/>
</dbReference>